<dbReference type="FunFam" id="3.10.450.10:FF:000023">
    <property type="entry name" value="cathelicidin antimicrobial peptide isoform X1"/>
    <property type="match status" value="1"/>
</dbReference>
<evidence type="ECO:0000256" key="1">
    <source>
        <dbReference type="SAM" id="MobiDB-lite"/>
    </source>
</evidence>
<feature type="region of interest" description="Disordered" evidence="1">
    <location>
        <begin position="161"/>
        <end position="222"/>
    </location>
</feature>
<feature type="chain" id="PRO_5002881070" evidence="2">
    <location>
        <begin position="23"/>
        <end position="222"/>
    </location>
</feature>
<dbReference type="Gene3D" id="3.10.450.10">
    <property type="match status" value="1"/>
</dbReference>
<name>B8ZHC5_SALFO</name>
<dbReference type="AlphaFoldDB" id="B8ZHC5"/>
<dbReference type="SUPFAM" id="SSF54403">
    <property type="entry name" value="Cystatin/monellin"/>
    <property type="match status" value="1"/>
</dbReference>
<feature type="signal peptide" evidence="2">
    <location>
        <begin position="1"/>
        <end position="22"/>
    </location>
</feature>
<organism evidence="3">
    <name type="scientific">Salvelinus fontinalis</name>
    <name type="common">Brook trout</name>
    <name type="synonym">Salmo fontinalis</name>
    <dbReference type="NCBI Taxonomy" id="8038"/>
    <lineage>
        <taxon>Eukaryota</taxon>
        <taxon>Metazoa</taxon>
        <taxon>Chordata</taxon>
        <taxon>Craniata</taxon>
        <taxon>Vertebrata</taxon>
        <taxon>Euteleostomi</taxon>
        <taxon>Actinopterygii</taxon>
        <taxon>Neopterygii</taxon>
        <taxon>Teleostei</taxon>
        <taxon>Protacanthopterygii</taxon>
        <taxon>Salmoniformes</taxon>
        <taxon>Salmonidae</taxon>
        <taxon>Salmoninae</taxon>
        <taxon>Salvelinus</taxon>
    </lineage>
</organism>
<evidence type="ECO:0000313" key="3">
    <source>
        <dbReference type="EMBL" id="CAQ60110.1"/>
    </source>
</evidence>
<dbReference type="Pfam" id="PF00666">
    <property type="entry name" value="Cathelicidins"/>
    <property type="match status" value="1"/>
</dbReference>
<feature type="compositionally biased region" description="Gly residues" evidence="1">
    <location>
        <begin position="167"/>
        <end position="187"/>
    </location>
</feature>
<reference evidence="3" key="1">
    <citation type="journal article" date="2009" name="Comp. Biochem. Physiol. B, Biochem. Mol. Biol.">
        <title>The salmonid cathelicidins: a gene family with highly varied C-terminal antimicrobial domains.</title>
        <authorList>
            <person name="Scocchi M."/>
            <person name="Pallavicini A."/>
            <person name="Salgaro R."/>
            <person name="Bociek K."/>
            <person name="Gennaro R."/>
        </authorList>
    </citation>
    <scope>NUCLEOTIDE SEQUENCE</scope>
    <source>
        <tissue evidence="3">Muscle</tissue>
    </source>
</reference>
<keyword evidence="2" id="KW-0732">Signal</keyword>
<gene>
    <name evidence="3" type="primary">cath1</name>
</gene>
<proteinExistence type="predicted"/>
<evidence type="ECO:0000256" key="2">
    <source>
        <dbReference type="SAM" id="SignalP"/>
    </source>
</evidence>
<protein>
    <submittedName>
        <fullName evidence="3">Cathelicidin 1</fullName>
    </submittedName>
</protein>
<feature type="compositionally biased region" description="Gly residues" evidence="1">
    <location>
        <begin position="211"/>
        <end position="222"/>
    </location>
</feature>
<dbReference type="EMBL" id="FM165070">
    <property type="protein sequence ID" value="CAQ60110.1"/>
    <property type="molecule type" value="Genomic_DNA"/>
</dbReference>
<dbReference type="InterPro" id="IPR046350">
    <property type="entry name" value="Cystatin_sf"/>
</dbReference>
<accession>B8ZHC5</accession>
<sequence>MKMKVQVRSLTLLAVAVLLVRSQNQTETRYEDIISVALPQLLPGKEQAFRPILNQLQVETLNTEDVDQSEVSVRLSFPMQETFCSKSQGQPGKPCPLKKNGKLMMCSMKVRHPILEASNNLNTDLSKCFCEYMEAEDAMQQKIRTRRSKARICSRGKDCKFRSNGRHGSGSRLGGGSLIGRPGGGSRPGSSSVIGRPGGGSRLGSGSLIGRPGGGSRTGVAP</sequence>